<dbReference type="InterPro" id="IPR011342">
    <property type="entry name" value="Shikimate_DH"/>
</dbReference>
<dbReference type="PANTHER" id="PTHR21089">
    <property type="entry name" value="SHIKIMATE DEHYDROGENASE"/>
    <property type="match status" value="1"/>
</dbReference>
<dbReference type="SUPFAM" id="SSF51735">
    <property type="entry name" value="NAD(P)-binding Rossmann-fold domains"/>
    <property type="match status" value="1"/>
</dbReference>
<evidence type="ECO:0000256" key="4">
    <source>
        <dbReference type="ARBA" id="ARBA00022857"/>
    </source>
</evidence>
<proteinExistence type="inferred from homology"/>
<dbReference type="NCBIfam" id="TIGR00507">
    <property type="entry name" value="aroE"/>
    <property type="match status" value="1"/>
</dbReference>
<keyword evidence="5 8" id="KW-0560">Oxidoreductase</keyword>
<dbReference type="RefSeq" id="WP_087680299.1">
    <property type="nucleotide sequence ID" value="NZ_JBBCRB010000002.1"/>
</dbReference>
<dbReference type="InterPro" id="IPR046346">
    <property type="entry name" value="Aminoacid_DH-like_N_sf"/>
</dbReference>
<dbReference type="Pfam" id="PF01488">
    <property type="entry name" value="Shikimate_DH"/>
    <property type="match status" value="1"/>
</dbReference>
<keyword evidence="3 8" id="KW-0028">Amino-acid biosynthesis</keyword>
<accession>A0ABU9LJT4</accession>
<evidence type="ECO:0000259" key="9">
    <source>
        <dbReference type="Pfam" id="PF01488"/>
    </source>
</evidence>
<evidence type="ECO:0000256" key="2">
    <source>
        <dbReference type="ARBA" id="ARBA00012962"/>
    </source>
</evidence>
<dbReference type="CDD" id="cd01065">
    <property type="entry name" value="NAD_bind_Shikimate_DH"/>
    <property type="match status" value="1"/>
</dbReference>
<organism evidence="12 13">
    <name type="scientific">Kurthia gibsonii</name>
    <dbReference type="NCBI Taxonomy" id="33946"/>
    <lineage>
        <taxon>Bacteria</taxon>
        <taxon>Bacillati</taxon>
        <taxon>Bacillota</taxon>
        <taxon>Bacilli</taxon>
        <taxon>Bacillales</taxon>
        <taxon>Caryophanaceae</taxon>
        <taxon>Kurthia</taxon>
    </lineage>
</organism>
<dbReference type="NCBIfam" id="NF001310">
    <property type="entry name" value="PRK00258.1-2"/>
    <property type="match status" value="1"/>
</dbReference>
<keyword evidence="6 8" id="KW-0057">Aromatic amino acid biosynthesis</keyword>
<evidence type="ECO:0000313" key="12">
    <source>
        <dbReference type="EMBL" id="MEL5987278.1"/>
    </source>
</evidence>
<dbReference type="Pfam" id="PF18317">
    <property type="entry name" value="SDH_C"/>
    <property type="match status" value="1"/>
</dbReference>
<feature type="binding site" evidence="8">
    <location>
        <position position="103"/>
    </location>
    <ligand>
        <name>shikimate</name>
        <dbReference type="ChEBI" id="CHEBI:36208"/>
    </ligand>
</feature>
<dbReference type="InterPro" id="IPR036291">
    <property type="entry name" value="NAD(P)-bd_dom_sf"/>
</dbReference>
<feature type="domain" description="Shikimate dehydrogenase substrate binding N-terminal" evidence="10">
    <location>
        <begin position="7"/>
        <end position="89"/>
    </location>
</feature>
<evidence type="ECO:0000313" key="13">
    <source>
        <dbReference type="Proteomes" id="UP001398420"/>
    </source>
</evidence>
<evidence type="ECO:0000259" key="10">
    <source>
        <dbReference type="Pfam" id="PF08501"/>
    </source>
</evidence>
<comment type="caution">
    <text evidence="12">The sequence shown here is derived from an EMBL/GenBank/DDBJ whole genome shotgun (WGS) entry which is preliminary data.</text>
</comment>
<feature type="binding site" evidence="8">
    <location>
        <begin position="128"/>
        <end position="132"/>
    </location>
    <ligand>
        <name>NADP(+)</name>
        <dbReference type="ChEBI" id="CHEBI:58349"/>
    </ligand>
</feature>
<sequence>MKKWYAVIGDPIGHSLSPMMHNEWFQQLGIDATYLPIHVKEEDLEAAVASMKLLGISGFNVTIPHKEKIRPFLDALDETAEKMGAVNTVVRLEDGRLKGYNTDGLGFVRSLEEVIGDAKRHEKVLLIGAGGAARGIAFALESIGYTDVTICNRTVEKAQQICAELTIPAQAISLNTASEQLDEYAILIQTTPAGMKNSQVTIPFSLEKLKSSAIVADIVYNPLMTPLLQVAQDKGATIVSGLGMFIHQGALAFEYWTKQSPDPTAVKEQLLTHLGGN</sequence>
<dbReference type="PANTHER" id="PTHR21089:SF1">
    <property type="entry name" value="BIFUNCTIONAL 3-DEHYDROQUINATE DEHYDRATASE_SHIKIMATE DEHYDROGENASE, CHLOROPLASTIC"/>
    <property type="match status" value="1"/>
</dbReference>
<reference evidence="12 13" key="1">
    <citation type="submission" date="2024-04" db="EMBL/GenBank/DDBJ databases">
        <authorList>
            <person name="Wu Y.S."/>
            <person name="Zhang L."/>
        </authorList>
    </citation>
    <scope>NUCLEOTIDE SEQUENCE [LARGE SCALE GENOMIC DNA]</scope>
    <source>
        <strain evidence="12 13">KG-01</strain>
    </source>
</reference>
<evidence type="ECO:0000256" key="6">
    <source>
        <dbReference type="ARBA" id="ARBA00023141"/>
    </source>
</evidence>
<evidence type="ECO:0000259" key="11">
    <source>
        <dbReference type="Pfam" id="PF18317"/>
    </source>
</evidence>
<comment type="pathway">
    <text evidence="1 8">Metabolic intermediate biosynthesis; chorismate biosynthesis; chorismate from D-erythrose 4-phosphate and phosphoenolpyruvate: step 4/7.</text>
</comment>
<comment type="similarity">
    <text evidence="8">Belongs to the shikimate dehydrogenase family.</text>
</comment>
<dbReference type="Gene3D" id="3.40.50.10860">
    <property type="entry name" value="Leucine Dehydrogenase, chain A, domain 1"/>
    <property type="match status" value="1"/>
</dbReference>
<dbReference type="Proteomes" id="UP001398420">
    <property type="component" value="Unassembled WGS sequence"/>
</dbReference>
<dbReference type="Pfam" id="PF08501">
    <property type="entry name" value="Shikimate_dh_N"/>
    <property type="match status" value="1"/>
</dbReference>
<dbReference type="InterPro" id="IPR013708">
    <property type="entry name" value="Shikimate_DH-bd_N"/>
</dbReference>
<feature type="binding site" evidence="8">
    <location>
        <position position="78"/>
    </location>
    <ligand>
        <name>NADP(+)</name>
        <dbReference type="ChEBI" id="CHEBI:58349"/>
    </ligand>
</feature>
<feature type="binding site" evidence="8">
    <location>
        <position position="87"/>
    </location>
    <ligand>
        <name>shikimate</name>
        <dbReference type="ChEBI" id="CHEBI:36208"/>
    </ligand>
</feature>
<feature type="binding site" evidence="8">
    <location>
        <begin position="152"/>
        <end position="157"/>
    </location>
    <ligand>
        <name>NADP(+)</name>
        <dbReference type="ChEBI" id="CHEBI:58349"/>
    </ligand>
</feature>
<evidence type="ECO:0000256" key="8">
    <source>
        <dbReference type="HAMAP-Rule" id="MF_00222"/>
    </source>
</evidence>
<evidence type="ECO:0000256" key="1">
    <source>
        <dbReference type="ARBA" id="ARBA00004871"/>
    </source>
</evidence>
<feature type="binding site" evidence="8">
    <location>
        <position position="220"/>
    </location>
    <ligand>
        <name>shikimate</name>
        <dbReference type="ChEBI" id="CHEBI:36208"/>
    </ligand>
</feature>
<protein>
    <recommendedName>
        <fullName evidence="2 8">Shikimate dehydrogenase (NADP(+))</fullName>
        <shortName evidence="8">SDH</shortName>
        <ecNumber evidence="2 8">1.1.1.25</ecNumber>
    </recommendedName>
</protein>
<dbReference type="SUPFAM" id="SSF53223">
    <property type="entry name" value="Aminoacid dehydrogenase-like, N-terminal domain"/>
    <property type="match status" value="1"/>
</dbReference>
<feature type="binding site" evidence="8">
    <location>
        <position position="248"/>
    </location>
    <ligand>
        <name>shikimate</name>
        <dbReference type="ChEBI" id="CHEBI:36208"/>
    </ligand>
</feature>
<evidence type="ECO:0000256" key="3">
    <source>
        <dbReference type="ARBA" id="ARBA00022605"/>
    </source>
</evidence>
<feature type="binding site" evidence="8">
    <location>
        <position position="62"/>
    </location>
    <ligand>
        <name>shikimate</name>
        <dbReference type="ChEBI" id="CHEBI:36208"/>
    </ligand>
</feature>
<keyword evidence="4 8" id="KW-0521">NADP</keyword>
<keyword evidence="13" id="KW-1185">Reference proteome</keyword>
<dbReference type="NCBIfam" id="NF001319">
    <property type="entry name" value="PRK00258.3-3"/>
    <property type="match status" value="1"/>
</dbReference>
<comment type="subunit">
    <text evidence="8">Homodimer.</text>
</comment>
<feature type="binding site" evidence="8">
    <location>
        <position position="218"/>
    </location>
    <ligand>
        <name>NADP(+)</name>
        <dbReference type="ChEBI" id="CHEBI:58349"/>
    </ligand>
</feature>
<gene>
    <name evidence="8 12" type="primary">aroE</name>
    <name evidence="12" type="ORF">AAF454_02415</name>
</gene>
<comment type="function">
    <text evidence="8">Involved in the biosynthesis of the chorismate, which leads to the biosynthesis of aromatic amino acids. Catalyzes the reversible NADPH linked reduction of 3-dehydroshikimate (DHSA) to yield shikimate (SA).</text>
</comment>
<dbReference type="InterPro" id="IPR041121">
    <property type="entry name" value="SDH_C"/>
</dbReference>
<feature type="binding site" evidence="8">
    <location>
        <begin position="15"/>
        <end position="17"/>
    </location>
    <ligand>
        <name>shikimate</name>
        <dbReference type="ChEBI" id="CHEBI:36208"/>
    </ligand>
</feature>
<dbReference type="Gene3D" id="3.40.50.720">
    <property type="entry name" value="NAD(P)-binding Rossmann-like Domain"/>
    <property type="match status" value="1"/>
</dbReference>
<dbReference type="InterPro" id="IPR022893">
    <property type="entry name" value="Shikimate_DH_fam"/>
</dbReference>
<feature type="domain" description="Quinate/shikimate 5-dehydrogenase/glutamyl-tRNA reductase" evidence="9">
    <location>
        <begin position="119"/>
        <end position="193"/>
    </location>
</feature>
<feature type="domain" description="SDH C-terminal" evidence="11">
    <location>
        <begin position="241"/>
        <end position="271"/>
    </location>
</feature>
<dbReference type="EC" id="1.1.1.25" evidence="2 8"/>
<dbReference type="GO" id="GO:0004764">
    <property type="term" value="F:shikimate 3-dehydrogenase (NADP+) activity"/>
    <property type="evidence" value="ECO:0007669"/>
    <property type="project" value="UniProtKB-EC"/>
</dbReference>
<dbReference type="InterPro" id="IPR006151">
    <property type="entry name" value="Shikm_DH/Glu-tRNA_Rdtase"/>
</dbReference>
<evidence type="ECO:0000256" key="7">
    <source>
        <dbReference type="ARBA" id="ARBA00049442"/>
    </source>
</evidence>
<feature type="binding site" evidence="8">
    <location>
        <position position="241"/>
    </location>
    <ligand>
        <name>NADP(+)</name>
        <dbReference type="ChEBI" id="CHEBI:58349"/>
    </ligand>
</feature>
<name>A0ABU9LJT4_9BACL</name>
<dbReference type="HAMAP" id="MF_00222">
    <property type="entry name" value="Shikimate_DH_AroE"/>
    <property type="match status" value="1"/>
</dbReference>
<feature type="active site" description="Proton acceptor" evidence="8">
    <location>
        <position position="66"/>
    </location>
</feature>
<dbReference type="EMBL" id="JBCEWA010000002">
    <property type="protein sequence ID" value="MEL5987278.1"/>
    <property type="molecule type" value="Genomic_DNA"/>
</dbReference>
<comment type="catalytic activity">
    <reaction evidence="7 8">
        <text>shikimate + NADP(+) = 3-dehydroshikimate + NADPH + H(+)</text>
        <dbReference type="Rhea" id="RHEA:17737"/>
        <dbReference type="ChEBI" id="CHEBI:15378"/>
        <dbReference type="ChEBI" id="CHEBI:16630"/>
        <dbReference type="ChEBI" id="CHEBI:36208"/>
        <dbReference type="ChEBI" id="CHEBI:57783"/>
        <dbReference type="ChEBI" id="CHEBI:58349"/>
        <dbReference type="EC" id="1.1.1.25"/>
    </reaction>
</comment>
<evidence type="ECO:0000256" key="5">
    <source>
        <dbReference type="ARBA" id="ARBA00023002"/>
    </source>
</evidence>